<gene>
    <name evidence="1" type="ORF">AC626_01670</name>
</gene>
<evidence type="ECO:0000313" key="1">
    <source>
        <dbReference type="EMBL" id="KNC68965.1"/>
    </source>
</evidence>
<dbReference type="EMBL" id="LFZX01000006">
    <property type="protein sequence ID" value="KNC68965.1"/>
    <property type="molecule type" value="Genomic_DNA"/>
</dbReference>
<proteinExistence type="predicted"/>
<dbReference type="PATRIC" id="fig|43658.6.peg.4901"/>
<organism evidence="1 2">
    <name type="scientific">Pseudoalteromonas rubra</name>
    <dbReference type="NCBI Taxonomy" id="43658"/>
    <lineage>
        <taxon>Bacteria</taxon>
        <taxon>Pseudomonadati</taxon>
        <taxon>Pseudomonadota</taxon>
        <taxon>Gammaproteobacteria</taxon>
        <taxon>Alteromonadales</taxon>
        <taxon>Pseudoalteromonadaceae</taxon>
        <taxon>Pseudoalteromonas</taxon>
    </lineage>
</organism>
<reference evidence="2" key="1">
    <citation type="submission" date="2015-07" db="EMBL/GenBank/DDBJ databases">
        <title>Draft genome sequence of a Pseudoalteromonas rubra strain, OCN096, isolated from Kaneohe Bay, Oahu, Hawaii.</title>
        <authorList>
            <person name="Beurmann S."/>
            <person name="Ushijima B."/>
            <person name="Belcaid M."/>
            <person name="Callahan S.M."/>
            <person name="Aeby G.S."/>
        </authorList>
    </citation>
    <scope>NUCLEOTIDE SEQUENCE [LARGE SCALE GENOMIC DNA]</scope>
    <source>
        <strain evidence="2">OCN096</strain>
    </source>
</reference>
<protein>
    <submittedName>
        <fullName evidence="1">Uncharacterized protein</fullName>
    </submittedName>
</protein>
<sequence length="106" mass="11490">MSKSLNCAVSQNGIFMGNVCAGGPAPSYNNGAIIFLLPEDKTNYNSIQVVFVADDAPVPEVEADNGEIVAYFKYELLEQMIQIVQSSPCVNFDARGFSLYSTTLLN</sequence>
<evidence type="ECO:0000313" key="2">
    <source>
        <dbReference type="Proteomes" id="UP000036850"/>
    </source>
</evidence>
<dbReference type="Proteomes" id="UP000036850">
    <property type="component" value="Unassembled WGS sequence"/>
</dbReference>
<comment type="caution">
    <text evidence="1">The sequence shown here is derived from an EMBL/GenBank/DDBJ whole genome shotgun (WGS) entry which is preliminary data.</text>
</comment>
<accession>A0A0L0EX01</accession>
<dbReference type="AlphaFoldDB" id="A0A0L0EX01"/>
<name>A0A0L0EX01_9GAMM</name>